<name>A0A6A6G9D7_9PEZI</name>
<gene>
    <name evidence="1" type="ORF">BDZ85DRAFT_263447</name>
</gene>
<keyword evidence="2" id="KW-1185">Reference proteome</keyword>
<evidence type="ECO:0000313" key="1">
    <source>
        <dbReference type="EMBL" id="KAF2222322.1"/>
    </source>
</evidence>
<dbReference type="Proteomes" id="UP000799538">
    <property type="component" value="Unassembled WGS sequence"/>
</dbReference>
<protein>
    <submittedName>
        <fullName evidence="1">Uncharacterized protein</fullName>
    </submittedName>
</protein>
<sequence length="86" mass="9952">MKRQRSKSNSALTPSSCGCRVLNTVRPWWHFHEQSWDADKASPQVVCCMIHPRHYLHKKTARGNTNTWPLPYHAPVKHLTSPPQPQ</sequence>
<accession>A0A6A6G9D7</accession>
<organism evidence="1 2">
    <name type="scientific">Elsinoe ampelina</name>
    <dbReference type="NCBI Taxonomy" id="302913"/>
    <lineage>
        <taxon>Eukaryota</taxon>
        <taxon>Fungi</taxon>
        <taxon>Dikarya</taxon>
        <taxon>Ascomycota</taxon>
        <taxon>Pezizomycotina</taxon>
        <taxon>Dothideomycetes</taxon>
        <taxon>Dothideomycetidae</taxon>
        <taxon>Myriangiales</taxon>
        <taxon>Elsinoaceae</taxon>
        <taxon>Elsinoe</taxon>
    </lineage>
</organism>
<dbReference type="EMBL" id="ML992508">
    <property type="protein sequence ID" value="KAF2222322.1"/>
    <property type="molecule type" value="Genomic_DNA"/>
</dbReference>
<dbReference type="PROSITE" id="PS51257">
    <property type="entry name" value="PROKAR_LIPOPROTEIN"/>
    <property type="match status" value="1"/>
</dbReference>
<evidence type="ECO:0000313" key="2">
    <source>
        <dbReference type="Proteomes" id="UP000799538"/>
    </source>
</evidence>
<reference evidence="2" key="1">
    <citation type="journal article" date="2020" name="Stud. Mycol.">
        <title>101 Dothideomycetes genomes: A test case for predicting lifestyles and emergence of pathogens.</title>
        <authorList>
            <person name="Haridas S."/>
            <person name="Albert R."/>
            <person name="Binder M."/>
            <person name="Bloem J."/>
            <person name="LaButti K."/>
            <person name="Salamov A."/>
            <person name="Andreopoulos B."/>
            <person name="Baker S."/>
            <person name="Barry K."/>
            <person name="Bills G."/>
            <person name="Bluhm B."/>
            <person name="Cannon C."/>
            <person name="Castanera R."/>
            <person name="Culley D."/>
            <person name="Daum C."/>
            <person name="Ezra D."/>
            <person name="Gonzalez J."/>
            <person name="Henrissat B."/>
            <person name="Kuo A."/>
            <person name="Liang C."/>
            <person name="Lipzen A."/>
            <person name="Lutzoni F."/>
            <person name="Magnuson J."/>
            <person name="Mondo S."/>
            <person name="Nolan M."/>
            <person name="Ohm R."/>
            <person name="Pangilinan J."/>
            <person name="Park H.-J."/>
            <person name="Ramirez L."/>
            <person name="Alfaro M."/>
            <person name="Sun H."/>
            <person name="Tritt A."/>
            <person name="Yoshinaga Y."/>
            <person name="Zwiers L.-H."/>
            <person name="Turgeon B."/>
            <person name="Goodwin S."/>
            <person name="Spatafora J."/>
            <person name="Crous P."/>
            <person name="Grigoriev I."/>
        </authorList>
    </citation>
    <scope>NUCLEOTIDE SEQUENCE [LARGE SCALE GENOMIC DNA]</scope>
    <source>
        <strain evidence="2">CECT 20119</strain>
    </source>
</reference>
<dbReference type="AlphaFoldDB" id="A0A6A6G9D7"/>
<proteinExistence type="predicted"/>